<dbReference type="EMBL" id="JAFMPK010000048">
    <property type="protein sequence ID" value="MBO0611078.1"/>
    <property type="molecule type" value="Genomic_DNA"/>
</dbReference>
<keyword evidence="2" id="KW-1185">Reference proteome</keyword>
<evidence type="ECO:0000313" key="2">
    <source>
        <dbReference type="Proteomes" id="UP000664617"/>
    </source>
</evidence>
<dbReference type="RefSeq" id="WP_207277024.1">
    <property type="nucleotide sequence ID" value="NZ_JAFMPK010000048.1"/>
</dbReference>
<accession>A0ABS3IDQ5</accession>
<sequence>MRWSSLFTVLGGGAVAVAGLLGLLSGHPWSALPLVLGIAVALREVRYLQRLRTGRIRER</sequence>
<reference evidence="2" key="2">
    <citation type="submission" date="2023-07" db="EMBL/GenBank/DDBJ databases">
        <title>Myceligenerans salitolerans sp. nov., a halotolerant actinomycete isolated from a salt lake in Xinjiang, China.</title>
        <authorList>
            <person name="Guan T."/>
        </authorList>
    </citation>
    <scope>NUCLEOTIDE SEQUENCE [LARGE SCALE GENOMIC DNA]</scope>
    <source>
        <strain evidence="2">XHU 5031</strain>
    </source>
</reference>
<proteinExistence type="predicted"/>
<protein>
    <submittedName>
        <fullName evidence="1">Uncharacterized protein</fullName>
    </submittedName>
</protein>
<comment type="caution">
    <text evidence="1">The sequence shown here is derived from an EMBL/GenBank/DDBJ whole genome shotgun (WGS) entry which is preliminary data.</text>
</comment>
<organism evidence="1 2">
    <name type="scientific">Myceligenerans salitolerans</name>
    <dbReference type="NCBI Taxonomy" id="1230528"/>
    <lineage>
        <taxon>Bacteria</taxon>
        <taxon>Bacillati</taxon>
        <taxon>Actinomycetota</taxon>
        <taxon>Actinomycetes</taxon>
        <taxon>Micrococcales</taxon>
        <taxon>Promicromonosporaceae</taxon>
        <taxon>Myceligenerans</taxon>
    </lineage>
</organism>
<reference evidence="1 2" key="1">
    <citation type="submission" date="2021-03" db="EMBL/GenBank/DDBJ databases">
        <authorList>
            <person name="Xin L."/>
        </authorList>
    </citation>
    <scope>NUCLEOTIDE SEQUENCE [LARGE SCALE GENOMIC DNA]</scope>
    <source>
        <strain evidence="1 2">XHU 5031</strain>
    </source>
</reference>
<name>A0ABS3IDQ5_9MICO</name>
<gene>
    <name evidence="1" type="ORF">J0911_18825</name>
</gene>
<evidence type="ECO:0000313" key="1">
    <source>
        <dbReference type="EMBL" id="MBO0611078.1"/>
    </source>
</evidence>
<dbReference type="Proteomes" id="UP000664617">
    <property type="component" value="Unassembled WGS sequence"/>
</dbReference>